<feature type="transmembrane region" description="Helical" evidence="6">
    <location>
        <begin position="70"/>
        <end position="92"/>
    </location>
</feature>
<feature type="transmembrane region" description="Helical" evidence="6">
    <location>
        <begin position="217"/>
        <end position="238"/>
    </location>
</feature>
<feature type="domain" description="EamA" evidence="8">
    <location>
        <begin position="8"/>
        <end position="139"/>
    </location>
</feature>
<dbReference type="PANTHER" id="PTHR22911:SF6">
    <property type="entry name" value="SOLUTE CARRIER FAMILY 35 MEMBER G1"/>
    <property type="match status" value="1"/>
</dbReference>
<comment type="caution">
    <text evidence="9">The sequence shown here is derived from an EMBL/GenBank/DDBJ whole genome shotgun (WGS) entry which is preliminary data.</text>
</comment>
<protein>
    <submittedName>
        <fullName evidence="9">EamA domain-containing protein</fullName>
    </submittedName>
</protein>
<feature type="chain" id="PRO_5046888568" evidence="7">
    <location>
        <begin position="22"/>
        <end position="383"/>
    </location>
</feature>
<reference evidence="9 10" key="1">
    <citation type="submission" date="2024-02" db="EMBL/GenBank/DDBJ databases">
        <authorList>
            <person name="Chen Y."/>
            <person name="Shah S."/>
            <person name="Dougan E. K."/>
            <person name="Thang M."/>
            <person name="Chan C."/>
        </authorList>
    </citation>
    <scope>NUCLEOTIDE SEQUENCE [LARGE SCALE GENOMIC DNA]</scope>
</reference>
<feature type="compositionally biased region" description="Polar residues" evidence="5">
    <location>
        <begin position="324"/>
        <end position="336"/>
    </location>
</feature>
<keyword evidence="10" id="KW-1185">Reference proteome</keyword>
<dbReference type="SUPFAM" id="SSF103481">
    <property type="entry name" value="Multidrug resistance efflux transporter EmrE"/>
    <property type="match status" value="1"/>
</dbReference>
<sequence length="383" mass="40697">MVSRALCGMLLMAATGLCVTGDMVTSKLIEKAHWPYWYLVVASSLLAAVFNGMAVYCFKMELPSRSDLKWVISRSVFEDLHWILAVIAVLIGASPGDVAALTSVDIIAAALFGRVFLREELGIWHFIALVLSATGAICIAQPEFIFGLSEGRQQSPLGYFLALLSGCFQAASFVCARKSAHLSVGVLTFSSLVFAVPMALMPALLPMGPKPTWEPVLANPGIALGLLTMLSMWTMAAIGLPAAGATRCPAAVSATVFTTACMVSGYISQIVFFSEVPKVLTLLGAACMLLSVIIMALPSTESEPEPSDDTEAPKAASEVPGEASETSDTQEPQTETVEADDETMSLGSFVASEVSFCSSHVRRRTRRFTKPKVLPRAIGAICA</sequence>
<evidence type="ECO:0000256" key="4">
    <source>
        <dbReference type="ARBA" id="ARBA00023136"/>
    </source>
</evidence>
<feature type="transmembrane region" description="Helical" evidence="6">
    <location>
        <begin position="124"/>
        <end position="145"/>
    </location>
</feature>
<evidence type="ECO:0000256" key="3">
    <source>
        <dbReference type="ARBA" id="ARBA00022989"/>
    </source>
</evidence>
<evidence type="ECO:0000259" key="8">
    <source>
        <dbReference type="Pfam" id="PF00892"/>
    </source>
</evidence>
<comment type="subcellular location">
    <subcellularLocation>
        <location evidence="1">Membrane</location>
        <topology evidence="1">Multi-pass membrane protein</topology>
    </subcellularLocation>
</comment>
<dbReference type="EMBL" id="CAXAMM010008113">
    <property type="protein sequence ID" value="CAK9016357.1"/>
    <property type="molecule type" value="Genomic_DNA"/>
</dbReference>
<feature type="signal peptide" evidence="7">
    <location>
        <begin position="1"/>
        <end position="21"/>
    </location>
</feature>
<name>A0ABP0JQM2_9DINO</name>
<gene>
    <name evidence="9" type="ORF">SCF082_LOCUS13142</name>
</gene>
<feature type="transmembrane region" description="Helical" evidence="6">
    <location>
        <begin position="157"/>
        <end position="175"/>
    </location>
</feature>
<feature type="transmembrane region" description="Helical" evidence="6">
    <location>
        <begin position="182"/>
        <end position="205"/>
    </location>
</feature>
<dbReference type="Pfam" id="PF00892">
    <property type="entry name" value="EamA"/>
    <property type="match status" value="1"/>
</dbReference>
<accession>A0ABP0JQM2</accession>
<evidence type="ECO:0000256" key="5">
    <source>
        <dbReference type="SAM" id="MobiDB-lite"/>
    </source>
</evidence>
<evidence type="ECO:0000313" key="9">
    <source>
        <dbReference type="EMBL" id="CAK9016357.1"/>
    </source>
</evidence>
<evidence type="ECO:0000256" key="7">
    <source>
        <dbReference type="SAM" id="SignalP"/>
    </source>
</evidence>
<dbReference type="PANTHER" id="PTHR22911">
    <property type="entry name" value="ACYL-MALONYL CONDENSING ENZYME-RELATED"/>
    <property type="match status" value="1"/>
</dbReference>
<proteinExistence type="predicted"/>
<dbReference type="Proteomes" id="UP001642464">
    <property type="component" value="Unassembled WGS sequence"/>
</dbReference>
<feature type="region of interest" description="Disordered" evidence="5">
    <location>
        <begin position="300"/>
        <end position="341"/>
    </location>
</feature>
<feature type="transmembrane region" description="Helical" evidence="6">
    <location>
        <begin position="98"/>
        <end position="117"/>
    </location>
</feature>
<keyword evidence="2 6" id="KW-0812">Transmembrane</keyword>
<evidence type="ECO:0000313" key="10">
    <source>
        <dbReference type="Proteomes" id="UP001642464"/>
    </source>
</evidence>
<dbReference type="InterPro" id="IPR037185">
    <property type="entry name" value="EmrE-like"/>
</dbReference>
<keyword evidence="4 6" id="KW-0472">Membrane</keyword>
<evidence type="ECO:0000256" key="6">
    <source>
        <dbReference type="SAM" id="Phobius"/>
    </source>
</evidence>
<feature type="transmembrane region" description="Helical" evidence="6">
    <location>
        <begin position="250"/>
        <end position="273"/>
    </location>
</feature>
<keyword evidence="3 6" id="KW-1133">Transmembrane helix</keyword>
<dbReference type="InterPro" id="IPR000620">
    <property type="entry name" value="EamA_dom"/>
</dbReference>
<organism evidence="9 10">
    <name type="scientific">Durusdinium trenchii</name>
    <dbReference type="NCBI Taxonomy" id="1381693"/>
    <lineage>
        <taxon>Eukaryota</taxon>
        <taxon>Sar</taxon>
        <taxon>Alveolata</taxon>
        <taxon>Dinophyceae</taxon>
        <taxon>Suessiales</taxon>
        <taxon>Symbiodiniaceae</taxon>
        <taxon>Durusdinium</taxon>
    </lineage>
</organism>
<evidence type="ECO:0000256" key="2">
    <source>
        <dbReference type="ARBA" id="ARBA00022692"/>
    </source>
</evidence>
<keyword evidence="7" id="KW-0732">Signal</keyword>
<evidence type="ECO:0000256" key="1">
    <source>
        <dbReference type="ARBA" id="ARBA00004141"/>
    </source>
</evidence>
<feature type="transmembrane region" description="Helical" evidence="6">
    <location>
        <begin position="36"/>
        <end position="58"/>
    </location>
</feature>